<dbReference type="PANTHER" id="PTHR47577:SF2">
    <property type="entry name" value="THAP DOMAIN CONTAINING 9"/>
    <property type="match status" value="1"/>
</dbReference>
<dbReference type="OrthoDB" id="6491412at2759"/>
<proteinExistence type="predicted"/>
<dbReference type="InterPro" id="IPR048367">
    <property type="entry name" value="TNP-like_RNaseH_C"/>
</dbReference>
<accession>A0A6G0YUA6</accession>
<evidence type="ECO:0000313" key="3">
    <source>
        <dbReference type="Proteomes" id="UP000478052"/>
    </source>
</evidence>
<keyword evidence="3" id="KW-1185">Reference proteome</keyword>
<evidence type="ECO:0000313" key="2">
    <source>
        <dbReference type="EMBL" id="KAF0761571.1"/>
    </source>
</evidence>
<dbReference type="Proteomes" id="UP000478052">
    <property type="component" value="Unassembled WGS sequence"/>
</dbReference>
<dbReference type="EMBL" id="VUJU01002353">
    <property type="protein sequence ID" value="KAF0761571.1"/>
    <property type="molecule type" value="Genomic_DNA"/>
</dbReference>
<comment type="caution">
    <text evidence="2">The sequence shown here is derived from an EMBL/GenBank/DDBJ whole genome shotgun (WGS) entry which is preliminary data.</text>
</comment>
<dbReference type="PANTHER" id="PTHR47577">
    <property type="entry name" value="THAP DOMAIN-CONTAINING PROTEIN 6"/>
    <property type="match status" value="1"/>
</dbReference>
<name>A0A6G0YUA6_APHCR</name>
<sequence>MYKVSQDHIETTFSAIRSRGGYNNNPTCRQFNAAYKRILVHNQVVGSIYGNGTILNKTKNYIESSSSLDSDLPLNSFHQLDHDYLDITNVGHFVENISNYVAGFEARAVAKKVTCDNCKKMLFTTTNTSASHSQLLEQKDRGGLSKPSETVRKICLEAERVFKSSLFSVNHKKTLIFSRIKQKIICIN</sequence>
<protein>
    <submittedName>
        <fullName evidence="2">THAP domain-containing protein 9</fullName>
    </submittedName>
</protein>
<reference evidence="2 3" key="1">
    <citation type="submission" date="2019-08" db="EMBL/GenBank/DDBJ databases">
        <title>Whole genome of Aphis craccivora.</title>
        <authorList>
            <person name="Voronova N.V."/>
            <person name="Shulinski R.S."/>
            <person name="Bandarenka Y.V."/>
            <person name="Zhorov D.G."/>
            <person name="Warner D."/>
        </authorList>
    </citation>
    <scope>NUCLEOTIDE SEQUENCE [LARGE SCALE GENOMIC DNA]</scope>
    <source>
        <strain evidence="2">180601</strain>
        <tissue evidence="2">Whole Body</tissue>
    </source>
</reference>
<feature type="domain" description="Transposable element P transposase-like RNase H C-terminal" evidence="1">
    <location>
        <begin position="2"/>
        <end position="36"/>
    </location>
</feature>
<gene>
    <name evidence="2" type="ORF">FWK35_00020459</name>
</gene>
<organism evidence="2 3">
    <name type="scientific">Aphis craccivora</name>
    <name type="common">Cowpea aphid</name>
    <dbReference type="NCBI Taxonomy" id="307492"/>
    <lineage>
        <taxon>Eukaryota</taxon>
        <taxon>Metazoa</taxon>
        <taxon>Ecdysozoa</taxon>
        <taxon>Arthropoda</taxon>
        <taxon>Hexapoda</taxon>
        <taxon>Insecta</taxon>
        <taxon>Pterygota</taxon>
        <taxon>Neoptera</taxon>
        <taxon>Paraneoptera</taxon>
        <taxon>Hemiptera</taxon>
        <taxon>Sternorrhyncha</taxon>
        <taxon>Aphidomorpha</taxon>
        <taxon>Aphidoidea</taxon>
        <taxon>Aphididae</taxon>
        <taxon>Aphidini</taxon>
        <taxon>Aphis</taxon>
        <taxon>Aphis</taxon>
    </lineage>
</organism>
<dbReference type="AlphaFoldDB" id="A0A6G0YUA6"/>
<evidence type="ECO:0000259" key="1">
    <source>
        <dbReference type="Pfam" id="PF21789"/>
    </source>
</evidence>
<dbReference type="Pfam" id="PF21789">
    <property type="entry name" value="TNP-like_RNaseH_C"/>
    <property type="match status" value="1"/>
</dbReference>